<protein>
    <submittedName>
        <fullName evidence="3">Uncharacterized protein</fullName>
    </submittedName>
</protein>
<name>A0A915L250_ROMCU</name>
<evidence type="ECO:0000256" key="1">
    <source>
        <dbReference type="SAM" id="MobiDB-lite"/>
    </source>
</evidence>
<feature type="region of interest" description="Disordered" evidence="1">
    <location>
        <begin position="100"/>
        <end position="122"/>
    </location>
</feature>
<feature type="region of interest" description="Disordered" evidence="1">
    <location>
        <begin position="1"/>
        <end position="69"/>
    </location>
</feature>
<organism evidence="2 3">
    <name type="scientific">Romanomermis culicivorax</name>
    <name type="common">Nematode worm</name>
    <dbReference type="NCBI Taxonomy" id="13658"/>
    <lineage>
        <taxon>Eukaryota</taxon>
        <taxon>Metazoa</taxon>
        <taxon>Ecdysozoa</taxon>
        <taxon>Nematoda</taxon>
        <taxon>Enoplea</taxon>
        <taxon>Dorylaimia</taxon>
        <taxon>Mermithida</taxon>
        <taxon>Mermithoidea</taxon>
        <taxon>Mermithidae</taxon>
        <taxon>Romanomermis</taxon>
    </lineage>
</organism>
<sequence>MEKSVDDSNQGSSRIPKFSALPKKGILKRSGSVNSPHQQHGEPAFGRPIGASVCRTNPSTTTDSPSDRLLPWLSSNSASKIPKLSVTWWETSSAYGGDTPSRYRRAKSTTPPKILTHSPENYEQHQRSLGEEYEDVESVTSCGGSSIAGTWWFGRDTRFVPHCQKHKHSSTPEQYLTPTQRKNREITLLKKQLRDALRVRFLSS</sequence>
<accession>A0A915L250</accession>
<evidence type="ECO:0000313" key="2">
    <source>
        <dbReference type="Proteomes" id="UP000887565"/>
    </source>
</evidence>
<keyword evidence="2" id="KW-1185">Reference proteome</keyword>
<dbReference type="Proteomes" id="UP000887565">
    <property type="component" value="Unplaced"/>
</dbReference>
<reference evidence="3" key="1">
    <citation type="submission" date="2022-11" db="UniProtKB">
        <authorList>
            <consortium name="WormBaseParasite"/>
        </authorList>
    </citation>
    <scope>IDENTIFICATION</scope>
</reference>
<dbReference type="AlphaFoldDB" id="A0A915L250"/>
<dbReference type="WBParaSite" id="nRc.2.0.1.t45148-RA">
    <property type="protein sequence ID" value="nRc.2.0.1.t45148-RA"/>
    <property type="gene ID" value="nRc.2.0.1.g45148"/>
</dbReference>
<evidence type="ECO:0000313" key="3">
    <source>
        <dbReference type="WBParaSite" id="nRc.2.0.1.t45148-RA"/>
    </source>
</evidence>
<proteinExistence type="predicted"/>